<dbReference type="RefSeq" id="WP_186960171.1">
    <property type="nucleotide sequence ID" value="NZ_JACOOI010000016.1"/>
</dbReference>
<sequence length="197" mass="20835">MGIKFEGKTYSGKMPVFWRGEAKILPGGYKLLQTFPKGTVIKKGTPLHIVFGTLTAAVSKNIQVVSGGTTTKPRVNKGALFQAGDVVMKEGETTGVNVSSVDTSNEDYDVLTLSAAITGLVAGDMLIEATGTTDAEAKYVPNMVVGEDTEPLAGDDQDTVSAAYDAVVLKGYVPDLPASWMQGVCLKNNPNIIYVKQ</sequence>
<dbReference type="Proteomes" id="UP000644010">
    <property type="component" value="Unassembled WGS sequence"/>
</dbReference>
<comment type="caution">
    <text evidence="1">The sequence shown here is derived from an EMBL/GenBank/DDBJ whole genome shotgun (WGS) entry which is preliminary data.</text>
</comment>
<name>A0ABR7E3C0_9BACT</name>
<dbReference type="EMBL" id="JACOOI010000016">
    <property type="protein sequence ID" value="MBC5644270.1"/>
    <property type="molecule type" value="Genomic_DNA"/>
</dbReference>
<evidence type="ECO:0000313" key="2">
    <source>
        <dbReference type="Proteomes" id="UP000644010"/>
    </source>
</evidence>
<organism evidence="1 2">
    <name type="scientific">Parabacteroides segnis</name>
    <dbReference type="NCBI Taxonomy" id="2763058"/>
    <lineage>
        <taxon>Bacteria</taxon>
        <taxon>Pseudomonadati</taxon>
        <taxon>Bacteroidota</taxon>
        <taxon>Bacteroidia</taxon>
        <taxon>Bacteroidales</taxon>
        <taxon>Tannerellaceae</taxon>
        <taxon>Parabacteroides</taxon>
    </lineage>
</organism>
<protein>
    <recommendedName>
        <fullName evidence="3">Head decoration protein</fullName>
    </recommendedName>
</protein>
<accession>A0ABR7E3C0</accession>
<evidence type="ECO:0000313" key="1">
    <source>
        <dbReference type="EMBL" id="MBC5644270.1"/>
    </source>
</evidence>
<evidence type="ECO:0008006" key="3">
    <source>
        <dbReference type="Google" id="ProtNLM"/>
    </source>
</evidence>
<keyword evidence="2" id="KW-1185">Reference proteome</keyword>
<proteinExistence type="predicted"/>
<reference evidence="1 2" key="1">
    <citation type="submission" date="2020-08" db="EMBL/GenBank/DDBJ databases">
        <title>Genome public.</title>
        <authorList>
            <person name="Liu C."/>
            <person name="Sun Q."/>
        </authorList>
    </citation>
    <scope>NUCLEOTIDE SEQUENCE [LARGE SCALE GENOMIC DNA]</scope>
    <source>
        <strain evidence="1 2">BX2</strain>
    </source>
</reference>
<gene>
    <name evidence="1" type="ORF">H8S77_15420</name>
</gene>